<gene>
    <name evidence="2" type="ORF">BT63DRAFT_424055</name>
</gene>
<organism evidence="2 3">
    <name type="scientific">Microthyrium microscopicum</name>
    <dbReference type="NCBI Taxonomy" id="703497"/>
    <lineage>
        <taxon>Eukaryota</taxon>
        <taxon>Fungi</taxon>
        <taxon>Dikarya</taxon>
        <taxon>Ascomycota</taxon>
        <taxon>Pezizomycotina</taxon>
        <taxon>Dothideomycetes</taxon>
        <taxon>Dothideomycetes incertae sedis</taxon>
        <taxon>Microthyriales</taxon>
        <taxon>Microthyriaceae</taxon>
        <taxon>Microthyrium</taxon>
    </lineage>
</organism>
<feature type="compositionally biased region" description="Basic and acidic residues" evidence="1">
    <location>
        <begin position="273"/>
        <end position="298"/>
    </location>
</feature>
<evidence type="ECO:0000256" key="1">
    <source>
        <dbReference type="SAM" id="MobiDB-lite"/>
    </source>
</evidence>
<dbReference type="EMBL" id="MU004234">
    <property type="protein sequence ID" value="KAF2670090.1"/>
    <property type="molecule type" value="Genomic_DNA"/>
</dbReference>
<feature type="compositionally biased region" description="Polar residues" evidence="1">
    <location>
        <begin position="233"/>
        <end position="272"/>
    </location>
</feature>
<feature type="compositionally biased region" description="Basic and acidic residues" evidence="1">
    <location>
        <begin position="1"/>
        <end position="17"/>
    </location>
</feature>
<feature type="compositionally biased region" description="Basic and acidic residues" evidence="1">
    <location>
        <begin position="32"/>
        <end position="44"/>
    </location>
</feature>
<proteinExistence type="predicted"/>
<protein>
    <submittedName>
        <fullName evidence="2">Uncharacterized protein</fullName>
    </submittedName>
</protein>
<dbReference type="OrthoDB" id="5383057at2759"/>
<feature type="compositionally biased region" description="Polar residues" evidence="1">
    <location>
        <begin position="47"/>
        <end position="69"/>
    </location>
</feature>
<feature type="compositionally biased region" description="Basic and acidic residues" evidence="1">
    <location>
        <begin position="208"/>
        <end position="231"/>
    </location>
</feature>
<evidence type="ECO:0000313" key="3">
    <source>
        <dbReference type="Proteomes" id="UP000799302"/>
    </source>
</evidence>
<name>A0A6A6UE51_9PEZI</name>
<reference evidence="2" key="1">
    <citation type="journal article" date="2020" name="Stud. Mycol.">
        <title>101 Dothideomycetes genomes: a test case for predicting lifestyles and emergence of pathogens.</title>
        <authorList>
            <person name="Haridas S."/>
            <person name="Albert R."/>
            <person name="Binder M."/>
            <person name="Bloem J."/>
            <person name="Labutti K."/>
            <person name="Salamov A."/>
            <person name="Andreopoulos B."/>
            <person name="Baker S."/>
            <person name="Barry K."/>
            <person name="Bills G."/>
            <person name="Bluhm B."/>
            <person name="Cannon C."/>
            <person name="Castanera R."/>
            <person name="Culley D."/>
            <person name="Daum C."/>
            <person name="Ezra D."/>
            <person name="Gonzalez J."/>
            <person name="Henrissat B."/>
            <person name="Kuo A."/>
            <person name="Liang C."/>
            <person name="Lipzen A."/>
            <person name="Lutzoni F."/>
            <person name="Magnuson J."/>
            <person name="Mondo S."/>
            <person name="Nolan M."/>
            <person name="Ohm R."/>
            <person name="Pangilinan J."/>
            <person name="Park H.-J."/>
            <person name="Ramirez L."/>
            <person name="Alfaro M."/>
            <person name="Sun H."/>
            <person name="Tritt A."/>
            <person name="Yoshinaga Y."/>
            <person name="Zwiers L.-H."/>
            <person name="Turgeon B."/>
            <person name="Goodwin S."/>
            <person name="Spatafora J."/>
            <person name="Crous P."/>
            <person name="Grigoriev I."/>
        </authorList>
    </citation>
    <scope>NUCLEOTIDE SEQUENCE</scope>
    <source>
        <strain evidence="2">CBS 115976</strain>
    </source>
</reference>
<keyword evidence="3" id="KW-1185">Reference proteome</keyword>
<accession>A0A6A6UE51</accession>
<dbReference type="AlphaFoldDB" id="A0A6A6UE51"/>
<evidence type="ECO:0000313" key="2">
    <source>
        <dbReference type="EMBL" id="KAF2670090.1"/>
    </source>
</evidence>
<feature type="region of interest" description="Disordered" evidence="1">
    <location>
        <begin position="344"/>
        <end position="365"/>
    </location>
</feature>
<feature type="compositionally biased region" description="Basic and acidic residues" evidence="1">
    <location>
        <begin position="89"/>
        <end position="167"/>
    </location>
</feature>
<dbReference type="Proteomes" id="UP000799302">
    <property type="component" value="Unassembled WGS sequence"/>
</dbReference>
<sequence length="365" mass="39633">MVSGHKVTDHSAERNEESAGLVTSDSLAAESIKQHEGGFDENHKAGISQQPSKSTTSNTTDHSNATTLESVRDASARDDEEAWTGGDGVKSDRTKRHEQEGKEQAEADANRTQKFHESEDQSHENSKDSGAGSDDKNNPSRLAEKEIVKHNSDVTSGRARDNTKVDSEGQYDILNSSEHLGGVEGETASRSAQSSGTSHTKSHHTHKDHSSTKDHSSNNDNTDSKSSDKPTLEFNSNTHTAKSTPSAQNTTNSKSSPSNQDTKATADAQSAKNAEHAKHSEETKEAEHKAMIAKRNAETNKATHPPTYSDEKGHAVEYNENADYHHVQPSAEEIEKRRTELPIPEAPPVQSDWNSMDARNVNVGA</sequence>
<feature type="region of interest" description="Disordered" evidence="1">
    <location>
        <begin position="1"/>
        <end position="315"/>
    </location>
</feature>